<evidence type="ECO:0000313" key="4">
    <source>
        <dbReference type="RefSeq" id="XP_033778482.1"/>
    </source>
</evidence>
<dbReference type="OrthoDB" id="423343at2759"/>
<dbReference type="PANTHER" id="PTHR23084">
    <property type="entry name" value="PHOSPHATIDYLINOSITOL-4-PHOSPHATE 5-KINASE RELATED"/>
    <property type="match status" value="1"/>
</dbReference>
<dbReference type="Proteomes" id="UP000515159">
    <property type="component" value="Chromosome 15"/>
</dbReference>
<gene>
    <name evidence="4" type="primary">MORN1</name>
</gene>
<keyword evidence="1" id="KW-0677">Repeat</keyword>
<dbReference type="PANTHER" id="PTHR23084:SF263">
    <property type="entry name" value="MORN REPEAT-CONTAINING PROTEIN 1"/>
    <property type="match status" value="1"/>
</dbReference>
<proteinExistence type="predicted"/>
<dbReference type="RefSeq" id="XP_033778482.1">
    <property type="nucleotide sequence ID" value="XM_033922591.1"/>
</dbReference>
<dbReference type="KEGG" id="gsh:117349307"/>
<dbReference type="GeneID" id="117349307"/>
<protein>
    <submittedName>
        <fullName evidence="4">MORN repeat-containing protein 1</fullName>
    </submittedName>
</protein>
<dbReference type="Pfam" id="PF02493">
    <property type="entry name" value="MORN"/>
    <property type="match status" value="8"/>
</dbReference>
<dbReference type="InParanoid" id="A0A6P8NQE8"/>
<keyword evidence="3" id="KW-1185">Reference proteome</keyword>
<dbReference type="SUPFAM" id="SSF82185">
    <property type="entry name" value="Histone H3 K4-specific methyltransferase SET7/9 N-terminal domain"/>
    <property type="match status" value="2"/>
</dbReference>
<organism evidence="3 4">
    <name type="scientific">Geotrypetes seraphini</name>
    <name type="common">Gaboon caecilian</name>
    <name type="synonym">Caecilia seraphini</name>
    <dbReference type="NCBI Taxonomy" id="260995"/>
    <lineage>
        <taxon>Eukaryota</taxon>
        <taxon>Metazoa</taxon>
        <taxon>Chordata</taxon>
        <taxon>Craniata</taxon>
        <taxon>Vertebrata</taxon>
        <taxon>Euteleostomi</taxon>
        <taxon>Amphibia</taxon>
        <taxon>Gymnophiona</taxon>
        <taxon>Geotrypetes</taxon>
    </lineage>
</organism>
<evidence type="ECO:0000313" key="3">
    <source>
        <dbReference type="Proteomes" id="UP000515159"/>
    </source>
</evidence>
<dbReference type="Gene3D" id="2.20.110.10">
    <property type="entry name" value="Histone H3 K4-specific methyltransferase SET7/9 N-terminal domain"/>
    <property type="match status" value="4"/>
</dbReference>
<dbReference type="AlphaFoldDB" id="A0A6P8NQE8"/>
<feature type="compositionally biased region" description="Basic and acidic residues" evidence="2">
    <location>
        <begin position="400"/>
        <end position="420"/>
    </location>
</feature>
<dbReference type="FunCoup" id="A0A6P8NQE8">
    <property type="interactions" value="92"/>
</dbReference>
<feature type="region of interest" description="Disordered" evidence="2">
    <location>
        <begin position="397"/>
        <end position="450"/>
    </location>
</feature>
<evidence type="ECO:0000256" key="1">
    <source>
        <dbReference type="ARBA" id="ARBA00022737"/>
    </source>
</evidence>
<dbReference type="CTD" id="79906"/>
<name>A0A6P8NQE8_GEOSA</name>
<feature type="compositionally biased region" description="Basic and acidic residues" evidence="2">
    <location>
        <begin position="427"/>
        <end position="442"/>
    </location>
</feature>
<sequence length="505" mass="56555">MATSIKEPRSSSFYVGELKQQLRDGYGLYIYPNSFFRYEGEWKQGKKHGNGKLLFKDGSYYEGEFKNGEILGDGVRYWAASGNIYSGQFYCGELHGYGVMKYKDGGRYEGEFCYGLREGHGLLVDKKGQRYQGSFYKNKKHGEGKMNFKNGDQYEGHWVMDQRKGHGILLCSDGSVYEGQWSGDVFSGQGTIIHCSGVVYDGLWINGYPAVQAKKIVISGDKVIRVVQGSSFTVQVTLQNEEGVISQCENGRVLKIWAGIKNMPIPKNSSQSFLELLEDLDEKPVKTPFGFECVSYPLIDAASTTEAQNIEAHMIRMYDFEIASSSVAKGDQESECGLEGLKESEDAPSNLGESTQFLMLEDTDPSWPASQRVKQGHAVFPDVMLAPLPARYRHFMATNEPDRKGGKKPNDRISAERAEKMTVSQEKIGDSRGDSETKVDKSRKARSPVNNNVVRPGEYIIMVHEVTTPPFLDQTLPPAFKRLRIIVEKPKVKGTKKDTLNVPHM</sequence>
<reference evidence="4" key="1">
    <citation type="submission" date="2025-08" db="UniProtKB">
        <authorList>
            <consortium name="RefSeq"/>
        </authorList>
    </citation>
    <scope>IDENTIFICATION</scope>
</reference>
<dbReference type="InterPro" id="IPR003409">
    <property type="entry name" value="MORN"/>
</dbReference>
<evidence type="ECO:0000256" key="2">
    <source>
        <dbReference type="SAM" id="MobiDB-lite"/>
    </source>
</evidence>
<dbReference type="SMART" id="SM00698">
    <property type="entry name" value="MORN"/>
    <property type="match status" value="8"/>
</dbReference>
<accession>A0A6P8NQE8</accession>